<feature type="transmembrane region" description="Helical" evidence="13">
    <location>
        <begin position="146"/>
        <end position="165"/>
    </location>
</feature>
<evidence type="ECO:0000256" key="3">
    <source>
        <dbReference type="ARBA" id="ARBA00012307"/>
    </source>
</evidence>
<evidence type="ECO:0000256" key="2">
    <source>
        <dbReference type="ARBA" id="ARBA00007263"/>
    </source>
</evidence>
<feature type="transmembrane region" description="Helical" evidence="13">
    <location>
        <begin position="171"/>
        <end position="192"/>
    </location>
</feature>
<evidence type="ECO:0000256" key="7">
    <source>
        <dbReference type="ARBA" id="ARBA00022832"/>
    </source>
</evidence>
<feature type="transmembrane region" description="Helical" evidence="13">
    <location>
        <begin position="61"/>
        <end position="90"/>
    </location>
</feature>
<dbReference type="PANTHER" id="PTHR11157">
    <property type="entry name" value="FATTY ACID ACYL TRANSFERASE-RELATED"/>
    <property type="match status" value="1"/>
</dbReference>
<sequence length="321" mass="36038">MTLYNAVHYWLVDHPMISQYEWKPGQTPGASISFLTIAVVTYLSLTLLLHHFPILPTLSSATLRLAAAVHNVILCLLSLVMAVGCTLAVLHQTPPENLTWGVCFPAGATAPRGPTFFWAHVFYFSKIHEFVDTLLILLSGSRSRRLSFLHVFHHAAVMVMCYLWLAAPQSLLPVGVVTNASVHVLMYAYYLLAALGFRPTWKRVVTDCQITQFLFGYLTSGVMLYLHFTGPGCSGIWAWGFNILFTTSLLALFINFRFKNYARKNKLGDQHFLLRFLSGKAKGVPLLVPLNTQAPAEDHSEFRRARSRLSLVGWRELAVIE</sequence>
<evidence type="ECO:0000256" key="5">
    <source>
        <dbReference type="ARBA" id="ARBA00022679"/>
    </source>
</evidence>
<keyword evidence="11" id="KW-0275">Fatty acid biosynthesis</keyword>
<keyword evidence="7" id="KW-0276">Fatty acid metabolism</keyword>
<keyword evidence="6 13" id="KW-0812">Transmembrane</keyword>
<protein>
    <recommendedName>
        <fullName evidence="3">very-long-chain 3-oxoacyl-CoA synthase</fullName>
        <ecNumber evidence="3">2.3.1.199</ecNumber>
    </recommendedName>
</protein>
<evidence type="ECO:0000256" key="6">
    <source>
        <dbReference type="ARBA" id="ARBA00022692"/>
    </source>
</evidence>
<comment type="catalytic activity">
    <reaction evidence="12">
        <text>a very-long-chain acyl-CoA + malonyl-CoA + H(+) = a very-long-chain 3-oxoacyl-CoA + CO2 + CoA</text>
        <dbReference type="Rhea" id="RHEA:32727"/>
        <dbReference type="ChEBI" id="CHEBI:15378"/>
        <dbReference type="ChEBI" id="CHEBI:16526"/>
        <dbReference type="ChEBI" id="CHEBI:57287"/>
        <dbReference type="ChEBI" id="CHEBI:57384"/>
        <dbReference type="ChEBI" id="CHEBI:90725"/>
        <dbReference type="ChEBI" id="CHEBI:90736"/>
        <dbReference type="EC" id="2.3.1.199"/>
    </reaction>
</comment>
<keyword evidence="9" id="KW-0443">Lipid metabolism</keyword>
<evidence type="ECO:0000256" key="9">
    <source>
        <dbReference type="ARBA" id="ARBA00023098"/>
    </source>
</evidence>
<dbReference type="InterPro" id="IPR002076">
    <property type="entry name" value="ELO_fam"/>
</dbReference>
<dbReference type="InterPro" id="IPR030457">
    <property type="entry name" value="ELO_CS"/>
</dbReference>
<keyword evidence="4" id="KW-0444">Lipid biosynthesis</keyword>
<feature type="transmembrane region" description="Helical" evidence="13">
    <location>
        <begin position="236"/>
        <end position="256"/>
    </location>
</feature>
<dbReference type="PANTHER" id="PTHR11157:SF134">
    <property type="entry name" value="ELONGATION OF FATTY ACIDS PROTEIN 1-RELATED"/>
    <property type="match status" value="1"/>
</dbReference>
<keyword evidence="8 13" id="KW-1133">Transmembrane helix</keyword>
<dbReference type="Pfam" id="PF01151">
    <property type="entry name" value="ELO"/>
    <property type="match status" value="1"/>
</dbReference>
<feature type="transmembrane region" description="Helical" evidence="13">
    <location>
        <begin position="213"/>
        <end position="230"/>
    </location>
</feature>
<evidence type="ECO:0000256" key="13">
    <source>
        <dbReference type="SAM" id="Phobius"/>
    </source>
</evidence>
<evidence type="ECO:0000313" key="15">
    <source>
        <dbReference type="Proteomes" id="UP001318860"/>
    </source>
</evidence>
<dbReference type="PROSITE" id="PS01188">
    <property type="entry name" value="ELO"/>
    <property type="match status" value="1"/>
</dbReference>
<feature type="transmembrane region" description="Helical" evidence="13">
    <location>
        <begin position="30"/>
        <end position="49"/>
    </location>
</feature>
<comment type="caution">
    <text evidence="14">The sequence shown here is derived from an EMBL/GenBank/DDBJ whole genome shotgun (WGS) entry which is preliminary data.</text>
</comment>
<dbReference type="EC" id="2.3.1.199" evidence="3"/>
<evidence type="ECO:0000256" key="1">
    <source>
        <dbReference type="ARBA" id="ARBA00004141"/>
    </source>
</evidence>
<comment type="similarity">
    <text evidence="2">Belongs to the ELO family.</text>
</comment>
<keyword evidence="15" id="KW-1185">Reference proteome</keyword>
<evidence type="ECO:0000256" key="12">
    <source>
        <dbReference type="ARBA" id="ARBA00047375"/>
    </source>
</evidence>
<dbReference type="Proteomes" id="UP001318860">
    <property type="component" value="Unassembled WGS sequence"/>
</dbReference>
<evidence type="ECO:0000313" key="14">
    <source>
        <dbReference type="EMBL" id="KAK6130976.1"/>
    </source>
</evidence>
<dbReference type="EMBL" id="JABTTQ020001508">
    <property type="protein sequence ID" value="KAK6130976.1"/>
    <property type="molecule type" value="Genomic_DNA"/>
</dbReference>
<evidence type="ECO:0000256" key="11">
    <source>
        <dbReference type="ARBA" id="ARBA00023160"/>
    </source>
</evidence>
<evidence type="ECO:0000256" key="4">
    <source>
        <dbReference type="ARBA" id="ARBA00022516"/>
    </source>
</evidence>
<reference evidence="14 15" key="1">
    <citation type="journal article" date="2021" name="Comput. Struct. Biotechnol. J.">
        <title>De novo genome assembly of the potent medicinal plant Rehmannia glutinosa using nanopore technology.</title>
        <authorList>
            <person name="Ma L."/>
            <person name="Dong C."/>
            <person name="Song C."/>
            <person name="Wang X."/>
            <person name="Zheng X."/>
            <person name="Niu Y."/>
            <person name="Chen S."/>
            <person name="Feng W."/>
        </authorList>
    </citation>
    <scope>NUCLEOTIDE SEQUENCE [LARGE SCALE GENOMIC DNA]</scope>
    <source>
        <strain evidence="14">DH-2019</strain>
    </source>
</reference>
<proteinExistence type="inferred from homology"/>
<feature type="transmembrane region" description="Helical" evidence="13">
    <location>
        <begin position="117"/>
        <end position="139"/>
    </location>
</feature>
<comment type="subcellular location">
    <subcellularLocation>
        <location evidence="1">Membrane</location>
        <topology evidence="1">Multi-pass membrane protein</topology>
    </subcellularLocation>
</comment>
<gene>
    <name evidence="14" type="ORF">DH2020_035280</name>
</gene>
<evidence type="ECO:0000256" key="8">
    <source>
        <dbReference type="ARBA" id="ARBA00022989"/>
    </source>
</evidence>
<keyword evidence="10 13" id="KW-0472">Membrane</keyword>
<keyword evidence="5" id="KW-0808">Transferase</keyword>
<accession>A0ABR0VA54</accession>
<organism evidence="14 15">
    <name type="scientific">Rehmannia glutinosa</name>
    <name type="common">Chinese foxglove</name>
    <dbReference type="NCBI Taxonomy" id="99300"/>
    <lineage>
        <taxon>Eukaryota</taxon>
        <taxon>Viridiplantae</taxon>
        <taxon>Streptophyta</taxon>
        <taxon>Embryophyta</taxon>
        <taxon>Tracheophyta</taxon>
        <taxon>Spermatophyta</taxon>
        <taxon>Magnoliopsida</taxon>
        <taxon>eudicotyledons</taxon>
        <taxon>Gunneridae</taxon>
        <taxon>Pentapetalae</taxon>
        <taxon>asterids</taxon>
        <taxon>lamiids</taxon>
        <taxon>Lamiales</taxon>
        <taxon>Orobanchaceae</taxon>
        <taxon>Rehmannieae</taxon>
        <taxon>Rehmannia</taxon>
    </lineage>
</organism>
<name>A0ABR0VA54_REHGL</name>
<evidence type="ECO:0000256" key="10">
    <source>
        <dbReference type="ARBA" id="ARBA00023136"/>
    </source>
</evidence>